<dbReference type="EMBL" id="JBHTOH010000018">
    <property type="protein sequence ID" value="MFD1410604.1"/>
    <property type="molecule type" value="Genomic_DNA"/>
</dbReference>
<keyword evidence="2" id="KW-1185">Reference proteome</keyword>
<organism evidence="1 2">
    <name type="scientific">Lapidilactobacillus gannanensis</name>
    <dbReference type="NCBI Taxonomy" id="2486002"/>
    <lineage>
        <taxon>Bacteria</taxon>
        <taxon>Bacillati</taxon>
        <taxon>Bacillota</taxon>
        <taxon>Bacilli</taxon>
        <taxon>Lactobacillales</taxon>
        <taxon>Lactobacillaceae</taxon>
        <taxon>Lapidilactobacillus</taxon>
    </lineage>
</organism>
<evidence type="ECO:0000313" key="1">
    <source>
        <dbReference type="EMBL" id="MFD1410604.1"/>
    </source>
</evidence>
<evidence type="ECO:0000313" key="2">
    <source>
        <dbReference type="Proteomes" id="UP001597191"/>
    </source>
</evidence>
<name>A0ABW4BK48_9LACO</name>
<comment type="caution">
    <text evidence="1">The sequence shown here is derived from an EMBL/GenBank/DDBJ whole genome shotgun (WGS) entry which is preliminary data.</text>
</comment>
<accession>A0ABW4BK48</accession>
<reference evidence="2" key="1">
    <citation type="journal article" date="2019" name="Int. J. Syst. Evol. Microbiol.">
        <title>The Global Catalogue of Microorganisms (GCM) 10K type strain sequencing project: providing services to taxonomists for standard genome sequencing and annotation.</title>
        <authorList>
            <consortium name="The Broad Institute Genomics Platform"/>
            <consortium name="The Broad Institute Genome Sequencing Center for Infectious Disease"/>
            <person name="Wu L."/>
            <person name="Ma J."/>
        </authorList>
    </citation>
    <scope>NUCLEOTIDE SEQUENCE [LARGE SCALE GENOMIC DNA]</scope>
    <source>
        <strain evidence="2">CCM 8937</strain>
    </source>
</reference>
<proteinExistence type="predicted"/>
<gene>
    <name evidence="1" type="ORF">ACFQ4R_03110</name>
</gene>
<dbReference type="RefSeq" id="WP_125651301.1">
    <property type="nucleotide sequence ID" value="NZ_JBHTOH010000018.1"/>
</dbReference>
<sequence>MEQDDLPIDWDEQTIYPGQKYWAIHEYGNKYSILVRDDPDEILDWLDTTEYDYDKPAFIERYCELDTSSVIDDILEGWFIKKDKDASDVEFFRLYVCKELHENQED</sequence>
<dbReference type="Proteomes" id="UP001597191">
    <property type="component" value="Unassembled WGS sequence"/>
</dbReference>
<protein>
    <submittedName>
        <fullName evidence="1">Uncharacterized protein</fullName>
    </submittedName>
</protein>